<protein>
    <recommendedName>
        <fullName evidence="2">UPF0173 metal-dependent hydrolase Pla175_09420</fullName>
    </recommendedName>
</protein>
<evidence type="ECO:0000313" key="5">
    <source>
        <dbReference type="Proteomes" id="UP000317429"/>
    </source>
</evidence>
<evidence type="ECO:0000313" key="4">
    <source>
        <dbReference type="EMBL" id="QDU87577.1"/>
    </source>
</evidence>
<comment type="similarity">
    <text evidence="2">Belongs to the UPF0173 family.</text>
</comment>
<dbReference type="Proteomes" id="UP000317429">
    <property type="component" value="Chromosome"/>
</dbReference>
<gene>
    <name evidence="4" type="ORF">Pla175_09420</name>
</gene>
<dbReference type="InterPro" id="IPR036866">
    <property type="entry name" value="RibonucZ/Hydroxyglut_hydro"/>
</dbReference>
<dbReference type="RefSeq" id="WP_145281582.1">
    <property type="nucleotide sequence ID" value="NZ_CP036291.1"/>
</dbReference>
<dbReference type="NCBIfam" id="NF001911">
    <property type="entry name" value="PRK00685.1"/>
    <property type="match status" value="1"/>
</dbReference>
<evidence type="ECO:0000259" key="3">
    <source>
        <dbReference type="SMART" id="SM00849"/>
    </source>
</evidence>
<dbReference type="OrthoDB" id="9789133at2"/>
<dbReference type="SUPFAM" id="SSF56281">
    <property type="entry name" value="Metallo-hydrolase/oxidoreductase"/>
    <property type="match status" value="1"/>
</dbReference>
<name>A0A518D7W8_9BACT</name>
<feature type="domain" description="Metallo-beta-lactamase" evidence="3">
    <location>
        <begin position="8"/>
        <end position="196"/>
    </location>
</feature>
<dbReference type="GO" id="GO:0016787">
    <property type="term" value="F:hydrolase activity"/>
    <property type="evidence" value="ECO:0007669"/>
    <property type="project" value="UniProtKB-UniRule"/>
</dbReference>
<dbReference type="Gene3D" id="3.60.15.10">
    <property type="entry name" value="Ribonuclease Z/Hydroxyacylglutathione hydrolase-like"/>
    <property type="match status" value="1"/>
</dbReference>
<evidence type="ECO:0000256" key="1">
    <source>
        <dbReference type="ARBA" id="ARBA00022801"/>
    </source>
</evidence>
<dbReference type="InterPro" id="IPR050114">
    <property type="entry name" value="UPF0173_UPF0282_UlaG_hydrolase"/>
</dbReference>
<reference evidence="4 5" key="1">
    <citation type="submission" date="2019-02" db="EMBL/GenBank/DDBJ databases">
        <title>Deep-cultivation of Planctomycetes and their phenomic and genomic characterization uncovers novel biology.</title>
        <authorList>
            <person name="Wiegand S."/>
            <person name="Jogler M."/>
            <person name="Boedeker C."/>
            <person name="Pinto D."/>
            <person name="Vollmers J."/>
            <person name="Rivas-Marin E."/>
            <person name="Kohn T."/>
            <person name="Peeters S.H."/>
            <person name="Heuer A."/>
            <person name="Rast P."/>
            <person name="Oberbeckmann S."/>
            <person name="Bunk B."/>
            <person name="Jeske O."/>
            <person name="Meyerdierks A."/>
            <person name="Storesund J.E."/>
            <person name="Kallscheuer N."/>
            <person name="Luecker S."/>
            <person name="Lage O.M."/>
            <person name="Pohl T."/>
            <person name="Merkel B.J."/>
            <person name="Hornburger P."/>
            <person name="Mueller R.-W."/>
            <person name="Bruemmer F."/>
            <person name="Labrenz M."/>
            <person name="Spormann A.M."/>
            <person name="Op den Camp H."/>
            <person name="Overmann J."/>
            <person name="Amann R."/>
            <person name="Jetten M.S.M."/>
            <person name="Mascher T."/>
            <person name="Medema M.H."/>
            <person name="Devos D.P."/>
            <person name="Kaster A.-K."/>
            <person name="Ovreas L."/>
            <person name="Rohde M."/>
            <person name="Galperin M.Y."/>
            <person name="Jogler C."/>
        </authorList>
    </citation>
    <scope>NUCLEOTIDE SEQUENCE [LARGE SCALE GENOMIC DNA]</scope>
    <source>
        <strain evidence="4 5">Pla175</strain>
    </source>
</reference>
<dbReference type="EMBL" id="CP036291">
    <property type="protein sequence ID" value="QDU87577.1"/>
    <property type="molecule type" value="Genomic_DNA"/>
</dbReference>
<dbReference type="HAMAP" id="MF_00457">
    <property type="entry name" value="UPF0173"/>
    <property type="match status" value="1"/>
</dbReference>
<dbReference type="InterPro" id="IPR022877">
    <property type="entry name" value="UPF0173"/>
</dbReference>
<dbReference type="KEGG" id="pnd:Pla175_09420"/>
<dbReference type="PANTHER" id="PTHR43546:SF3">
    <property type="entry name" value="UPF0173 METAL-DEPENDENT HYDROLASE MJ1163"/>
    <property type="match status" value="1"/>
</dbReference>
<sequence>MTKITWHGHNTWQIDTGKHTLIVDPFFDDNPAAKVKAADVSADFILVSHGHFDHVSDAASIAVRTGATVLAPFEVANWLKKQGVAESKAVGMNPGGGAALSKDGKPFGRLKMTVAHHSSSLPDGSYGGVACGLLVDLPGGRVYFACDTALFLDMRLIGAVGIDLAVLPIGDLFTMGPEDAVEAVRMLGPKRVAPCHYNTWPPIEQDAAAWAQQVRLHTSAEPLTPEVGEPFEL</sequence>
<organism evidence="4 5">
    <name type="scientific">Pirellulimonas nuda</name>
    <dbReference type="NCBI Taxonomy" id="2528009"/>
    <lineage>
        <taxon>Bacteria</taxon>
        <taxon>Pseudomonadati</taxon>
        <taxon>Planctomycetota</taxon>
        <taxon>Planctomycetia</taxon>
        <taxon>Pirellulales</taxon>
        <taxon>Lacipirellulaceae</taxon>
        <taxon>Pirellulimonas</taxon>
    </lineage>
</organism>
<dbReference type="AlphaFoldDB" id="A0A518D7W8"/>
<evidence type="ECO:0000256" key="2">
    <source>
        <dbReference type="HAMAP-Rule" id="MF_00457"/>
    </source>
</evidence>
<dbReference type="PANTHER" id="PTHR43546">
    <property type="entry name" value="UPF0173 METAL-DEPENDENT HYDROLASE MJ1163-RELATED"/>
    <property type="match status" value="1"/>
</dbReference>
<keyword evidence="1 2" id="KW-0378">Hydrolase</keyword>
<keyword evidence="5" id="KW-1185">Reference proteome</keyword>
<dbReference type="SMART" id="SM00849">
    <property type="entry name" value="Lactamase_B"/>
    <property type="match status" value="1"/>
</dbReference>
<proteinExistence type="inferred from homology"/>
<accession>A0A518D7W8</accession>
<dbReference type="Pfam" id="PF12706">
    <property type="entry name" value="Lactamase_B_2"/>
    <property type="match status" value="1"/>
</dbReference>
<dbReference type="InterPro" id="IPR001279">
    <property type="entry name" value="Metallo-B-lactamas"/>
</dbReference>